<keyword evidence="5 7" id="KW-0819">tRNA processing</keyword>
<dbReference type="OrthoDB" id="9794400at2"/>
<dbReference type="InterPro" id="IPR029028">
    <property type="entry name" value="Alpha/beta_knot_MTases"/>
</dbReference>
<evidence type="ECO:0000313" key="10">
    <source>
        <dbReference type="EMBL" id="QZT34607.1"/>
    </source>
</evidence>
<evidence type="ECO:0000256" key="6">
    <source>
        <dbReference type="ARBA" id="ARBA00022884"/>
    </source>
</evidence>
<dbReference type="Gene3D" id="3.40.1280.10">
    <property type="match status" value="1"/>
</dbReference>
<keyword evidence="6 7" id="KW-0694">RNA-binding</keyword>
<dbReference type="EMBL" id="CP082237">
    <property type="protein sequence ID" value="QZT34607.1"/>
    <property type="molecule type" value="Genomic_DNA"/>
</dbReference>
<keyword evidence="4 7" id="KW-0949">S-adenosyl-L-methionine</keyword>
<accession>F5LBC3</accession>
<dbReference type="AlphaFoldDB" id="F5LBC3"/>
<evidence type="ECO:0000256" key="1">
    <source>
        <dbReference type="ARBA" id="ARBA00022555"/>
    </source>
</evidence>
<evidence type="ECO:0000256" key="4">
    <source>
        <dbReference type="ARBA" id="ARBA00022691"/>
    </source>
</evidence>
<dbReference type="InterPro" id="IPR033671">
    <property type="entry name" value="TrmH"/>
</dbReference>
<dbReference type="EMBL" id="AFCE01000243">
    <property type="protein sequence ID" value="EGL81363.1"/>
    <property type="molecule type" value="Genomic_DNA"/>
</dbReference>
<evidence type="ECO:0000313" key="11">
    <source>
        <dbReference type="Proteomes" id="UP000010716"/>
    </source>
</evidence>
<proteinExistence type="inferred from homology"/>
<sequence length="256" mass="28807">MGEYQQGDIVKQLISEGFLTEKDDLVWKTLRPERLKRMYEVLKQRTRHIAVLLEAVDDGHNQAAVLRSADAFGVQNVSIVVGRAPFSPNRKVTQSAHKWLTIERQPTIETAIKTAQERGYQVLASHLGADAVPLAELDLSQPTVFLFGNEHDGVTEEALEMADGNFIIPMYGFVQSLNISVAAAITLHQATQRARALVGDAYFLTPQEQKELFHHWLITSSARIRRMLGVNGQQVEHDGLFDVEDENVEDELGWYE</sequence>
<dbReference type="PANTHER" id="PTHR43453">
    <property type="entry name" value="RRNA METHYLASE-LIKE"/>
    <property type="match status" value="1"/>
</dbReference>
<evidence type="ECO:0000259" key="8">
    <source>
        <dbReference type="Pfam" id="PF00588"/>
    </source>
</evidence>
<keyword evidence="1 7" id="KW-0820">tRNA-binding</keyword>
<organism evidence="9 11">
    <name type="scientific">Caldalkalibacillus thermarum (strain TA2.A1)</name>
    <dbReference type="NCBI Taxonomy" id="986075"/>
    <lineage>
        <taxon>Bacteria</taxon>
        <taxon>Bacillati</taxon>
        <taxon>Bacillota</taxon>
        <taxon>Bacilli</taxon>
        <taxon>Bacillales</taxon>
        <taxon>Bacillaceae</taxon>
        <taxon>Caldalkalibacillus</taxon>
    </lineage>
</organism>
<dbReference type="GO" id="GO:0141100">
    <property type="term" value="F:tRNA (guanine(18)-2'-O)-methyltransferase activity"/>
    <property type="evidence" value="ECO:0007669"/>
    <property type="project" value="UniProtKB-UniRule"/>
</dbReference>
<evidence type="ECO:0000256" key="2">
    <source>
        <dbReference type="ARBA" id="ARBA00022603"/>
    </source>
</evidence>
<reference evidence="9 11" key="1">
    <citation type="journal article" date="2011" name="J. Bacteriol.">
        <title>Draft genome sequence of the thermoalkaliphilic Caldalkalibacillus thermarum strain TA2.A1.</title>
        <authorList>
            <person name="Kalamorz F."/>
            <person name="Keis S."/>
            <person name="McMillan D.G."/>
            <person name="Olsson K."/>
            <person name="Stanton J.A."/>
            <person name="Stockwell P."/>
            <person name="Black M.A."/>
            <person name="Klingeman D.M."/>
            <person name="Land M.L."/>
            <person name="Han C.S."/>
            <person name="Martin S.L."/>
            <person name="Becher S.A."/>
            <person name="Peddie C.J."/>
            <person name="Morgan H.W."/>
            <person name="Matthies D."/>
            <person name="Preiss L."/>
            <person name="Meier T."/>
            <person name="Brown S.D."/>
            <person name="Cook G.M."/>
        </authorList>
    </citation>
    <scope>NUCLEOTIDE SEQUENCE [LARGE SCALE GENOMIC DNA]</scope>
    <source>
        <strain evidence="9 11">TA2.A1</strain>
    </source>
</reference>
<dbReference type="PANTHER" id="PTHR43453:SF1">
    <property type="entry name" value="TRNA_RRNA METHYLTRANSFERASE SPOU TYPE DOMAIN-CONTAINING PROTEIN"/>
    <property type="match status" value="1"/>
</dbReference>
<dbReference type="Proteomes" id="UP000010716">
    <property type="component" value="Unassembled WGS sequence"/>
</dbReference>
<dbReference type="HAMAP" id="MF_02060">
    <property type="entry name" value="tRNA_methyltr_TrmH"/>
    <property type="match status" value="1"/>
</dbReference>
<comment type="catalytic activity">
    <reaction evidence="7">
        <text>guanosine(18) in tRNA + S-adenosyl-L-methionine = 2'-O-methylguanosine(18) in tRNA + S-adenosyl-L-homocysteine + H(+)</text>
        <dbReference type="Rhea" id="RHEA:20077"/>
        <dbReference type="Rhea" id="RHEA-COMP:10190"/>
        <dbReference type="Rhea" id="RHEA-COMP:10192"/>
        <dbReference type="ChEBI" id="CHEBI:15378"/>
        <dbReference type="ChEBI" id="CHEBI:57856"/>
        <dbReference type="ChEBI" id="CHEBI:59789"/>
        <dbReference type="ChEBI" id="CHEBI:74269"/>
        <dbReference type="ChEBI" id="CHEBI:74445"/>
        <dbReference type="EC" id="2.1.1.34"/>
    </reaction>
</comment>
<comment type="function">
    <text evidence="7">Catalyzes the 2'-O methylation of guanosine at position 18 in tRNA.</text>
</comment>
<dbReference type="KEGG" id="cthu:HUR95_04480"/>
<evidence type="ECO:0000256" key="5">
    <source>
        <dbReference type="ARBA" id="ARBA00022694"/>
    </source>
</evidence>
<dbReference type="GO" id="GO:0000049">
    <property type="term" value="F:tRNA binding"/>
    <property type="evidence" value="ECO:0007669"/>
    <property type="project" value="UniProtKB-UniRule"/>
</dbReference>
<feature type="binding site" evidence="7">
    <location>
        <position position="168"/>
    </location>
    <ligand>
        <name>S-adenosyl-L-methionine</name>
        <dbReference type="ChEBI" id="CHEBI:59789"/>
    </ligand>
</feature>
<keyword evidence="3 7" id="KW-0808">Transferase</keyword>
<reference evidence="10" key="3">
    <citation type="submission" date="2021-08" db="EMBL/GenBank/DDBJ databases">
        <authorList>
            <person name="de Jong S."/>
            <person name="van den Broek M."/>
            <person name="Merkel A."/>
            <person name="de la Torre Cortes P."/>
            <person name="Kalamorz F."/>
            <person name="Cook G."/>
            <person name="van Loosdrecht M."/>
            <person name="McMillan D."/>
        </authorList>
    </citation>
    <scope>NUCLEOTIDE SEQUENCE</scope>
    <source>
        <strain evidence="10">TA2.A1</strain>
    </source>
</reference>
<feature type="binding site" evidence="7">
    <location>
        <position position="177"/>
    </location>
    <ligand>
        <name>S-adenosyl-L-methionine</name>
        <dbReference type="ChEBI" id="CHEBI:59789"/>
    </ligand>
</feature>
<feature type="binding site" evidence="7">
    <location>
        <position position="125"/>
    </location>
    <ligand>
        <name>S-adenosyl-L-methionine</name>
        <dbReference type="ChEBI" id="CHEBI:59789"/>
    </ligand>
</feature>
<dbReference type="GO" id="GO:0002938">
    <property type="term" value="P:tRNA guanine ribose methylation"/>
    <property type="evidence" value="ECO:0007669"/>
    <property type="project" value="UniProtKB-UniRule"/>
</dbReference>
<dbReference type="InterPro" id="IPR001537">
    <property type="entry name" value="SpoU_MeTrfase"/>
</dbReference>
<comment type="caution">
    <text evidence="7">Lacks conserved residue(s) required for the propagation of feature annotation.</text>
</comment>
<dbReference type="Proteomes" id="UP000825179">
    <property type="component" value="Chromosome"/>
</dbReference>
<dbReference type="InterPro" id="IPR029026">
    <property type="entry name" value="tRNA_m1G_MTases_N"/>
</dbReference>
<dbReference type="EC" id="2.1.1.34" evidence="7"/>
<keyword evidence="12" id="KW-1185">Reference proteome</keyword>
<dbReference type="CDD" id="cd18092">
    <property type="entry name" value="SpoU-like_TrmH"/>
    <property type="match status" value="1"/>
</dbReference>
<evidence type="ECO:0000256" key="7">
    <source>
        <dbReference type="HAMAP-Rule" id="MF_02060"/>
    </source>
</evidence>
<dbReference type="SUPFAM" id="SSF75217">
    <property type="entry name" value="alpha/beta knot"/>
    <property type="match status" value="1"/>
</dbReference>
<feature type="domain" description="tRNA/rRNA methyltransferase SpoU type" evidence="8">
    <location>
        <begin position="49"/>
        <end position="188"/>
    </location>
</feature>
<name>F5LBC3_CALTT</name>
<keyword evidence="2 7" id="KW-0489">Methyltransferase</keyword>
<reference evidence="10 12" key="2">
    <citation type="journal article" date="2020" name="Extremophiles">
        <title>Genomic analysis of Caldalkalibacillus thermarum TA2.A1 reveals aerobic alkaliphilic metabolism and evolutionary hallmarks linking alkaliphilic bacteria and plant life.</title>
        <authorList>
            <person name="de Jong S.I."/>
            <person name="van den Broek M.A."/>
            <person name="Merkel A.Y."/>
            <person name="de la Torre Cortes P."/>
            <person name="Kalamorz F."/>
            <person name="Cook G.M."/>
            <person name="van Loosdrecht M.C.M."/>
            <person name="McMillan D.G.G."/>
        </authorList>
    </citation>
    <scope>NUCLEOTIDE SEQUENCE [LARGE SCALE GENOMIC DNA]</scope>
    <source>
        <strain evidence="10 12">TA2.A1</strain>
    </source>
</reference>
<protein>
    <recommendedName>
        <fullName evidence="7">tRNA (guanosine(18)-2'-O)-methyltransferase</fullName>
        <ecNumber evidence="7">2.1.1.34</ecNumber>
    </recommendedName>
    <alternativeName>
        <fullName evidence="7">tRNA [Gm18] methyltransferase</fullName>
    </alternativeName>
</protein>
<dbReference type="Pfam" id="PF00588">
    <property type="entry name" value="SpoU_methylase"/>
    <property type="match status" value="1"/>
</dbReference>
<evidence type="ECO:0000256" key="3">
    <source>
        <dbReference type="ARBA" id="ARBA00022679"/>
    </source>
</evidence>
<dbReference type="eggNOG" id="COG0566">
    <property type="taxonomic scope" value="Bacteria"/>
</dbReference>
<evidence type="ECO:0000313" key="9">
    <source>
        <dbReference type="EMBL" id="EGL81363.1"/>
    </source>
</evidence>
<dbReference type="RefSeq" id="WP_007506661.1">
    <property type="nucleotide sequence ID" value="NZ_AFCE01000243.1"/>
</dbReference>
<evidence type="ECO:0000313" key="12">
    <source>
        <dbReference type="Proteomes" id="UP000825179"/>
    </source>
</evidence>
<gene>
    <name evidence="7" type="primary">trmH</name>
    <name evidence="9" type="ORF">CathTA2_0112</name>
    <name evidence="10" type="ORF">HUR95_04480</name>
</gene>
<comment type="similarity">
    <text evidence="7">Belongs to the class IV-like SAM-binding methyltransferase superfamily. RNA methyltransferase TrmH family.</text>
</comment>